<accession>A0A4U9FBU0</accession>
<organism evidence="2 4">
    <name type="scientific">Gibberella zeae</name>
    <name type="common">Wheat head blight fungus</name>
    <name type="synonym">Fusarium graminearum</name>
    <dbReference type="NCBI Taxonomy" id="5518"/>
    <lineage>
        <taxon>Eukaryota</taxon>
        <taxon>Fungi</taxon>
        <taxon>Dikarya</taxon>
        <taxon>Ascomycota</taxon>
        <taxon>Pezizomycotina</taxon>
        <taxon>Sordariomycetes</taxon>
        <taxon>Hypocreomycetidae</taxon>
        <taxon>Hypocreales</taxon>
        <taxon>Nectriaceae</taxon>
        <taxon>Fusarium</taxon>
    </lineage>
</organism>
<feature type="compositionally biased region" description="Basic residues" evidence="1">
    <location>
        <begin position="1"/>
        <end position="12"/>
    </location>
</feature>
<dbReference type="Proteomes" id="UP000746612">
    <property type="component" value="Unassembled WGS sequence"/>
</dbReference>
<feature type="compositionally biased region" description="Polar residues" evidence="1">
    <location>
        <begin position="161"/>
        <end position="179"/>
    </location>
</feature>
<feature type="compositionally biased region" description="Polar residues" evidence="1">
    <location>
        <begin position="21"/>
        <end position="31"/>
    </location>
</feature>
<reference evidence="2" key="2">
    <citation type="submission" date="2021-03" db="EMBL/GenBank/DDBJ databases">
        <authorList>
            <person name="Alouane T."/>
            <person name="Langin T."/>
            <person name="Bonhomme L."/>
        </authorList>
    </citation>
    <scope>NUCLEOTIDE SEQUENCE</scope>
    <source>
        <strain evidence="2">MDC_Fg202</strain>
    </source>
</reference>
<feature type="compositionally biased region" description="Low complexity" evidence="1">
    <location>
        <begin position="41"/>
        <end position="53"/>
    </location>
</feature>
<protein>
    <submittedName>
        <fullName evidence="2">Uncharacterized protein</fullName>
    </submittedName>
</protein>
<evidence type="ECO:0000256" key="1">
    <source>
        <dbReference type="SAM" id="MobiDB-lite"/>
    </source>
</evidence>
<evidence type="ECO:0000313" key="3">
    <source>
        <dbReference type="EMBL" id="VIO56249.1"/>
    </source>
</evidence>
<dbReference type="EMBL" id="CAAKMV010000123">
    <property type="protein sequence ID" value="VIO56249.1"/>
    <property type="molecule type" value="Genomic_DNA"/>
</dbReference>
<evidence type="ECO:0000313" key="2">
    <source>
        <dbReference type="EMBL" id="CAG2007091.1"/>
    </source>
</evidence>
<dbReference type="AlphaFoldDB" id="A0A4U9FBU0"/>
<feature type="compositionally biased region" description="Low complexity" evidence="1">
    <location>
        <begin position="61"/>
        <end position="82"/>
    </location>
</feature>
<feature type="region of interest" description="Disordered" evidence="1">
    <location>
        <begin position="1"/>
        <end position="201"/>
    </location>
</feature>
<feature type="compositionally biased region" description="Basic and acidic residues" evidence="1">
    <location>
        <begin position="181"/>
        <end position="199"/>
    </location>
</feature>
<reference evidence="3" key="1">
    <citation type="submission" date="2019-04" db="EMBL/GenBank/DDBJ databases">
        <authorList>
            <person name="Melise S."/>
            <person name="Noan J."/>
            <person name="Okalmin O."/>
        </authorList>
    </citation>
    <scope>NUCLEOTIDE SEQUENCE</scope>
    <source>
        <strain evidence="3">FN9</strain>
    </source>
</reference>
<gene>
    <name evidence="3" type="ORF">FUG_LOCUS202886</name>
    <name evidence="2" type="ORF">MDCFG202_LOCUS534581</name>
</gene>
<name>A0A4U9FBU0_GIBZA</name>
<dbReference type="EMBL" id="CAJPIJ010000185">
    <property type="protein sequence ID" value="CAG2007091.1"/>
    <property type="molecule type" value="Genomic_DNA"/>
</dbReference>
<evidence type="ECO:0000313" key="4">
    <source>
        <dbReference type="Proteomes" id="UP000746612"/>
    </source>
</evidence>
<proteinExistence type="predicted"/>
<sequence>MPNRGRRGRRPSSRIPASIANTNLSGTTLVSRGSFPGSVTPPSSRSPSRSSSRIIHDGPPRSRSSSGSPPRRYPNSPGSPRRAIGNGPQASPGSRDQRSIRHMSYPTGGPRRVVRGGRYEPSRHSRSGPSLPRGGGAPSHRPFTPATVVPSVYLGQRRDGPTSTVGPWDSATQVPTPVSTRRYEPGHGREYGRRSRSRDPNTQVIQVVSDGFSCLHGSIEFQLAETVDQFLELWNRFTATMDDDMRNLRAATRALEEFRDPPEMPIALLNDWIAAQHLCMRSAFARYCFYFLHADLIDLDDERLQTRR</sequence>